<keyword evidence="2" id="KW-1185">Reference proteome</keyword>
<dbReference type="Proteomes" id="UP001285921">
    <property type="component" value="Unassembled WGS sequence"/>
</dbReference>
<dbReference type="EMBL" id="BTCL01000010">
    <property type="protein sequence ID" value="GMK46029.1"/>
    <property type="molecule type" value="Genomic_DNA"/>
</dbReference>
<sequence>MLFGSGQSPVLLQHGFFVRCGAYDGIGAADTGTERFCVLFLFLYPKTDKGASKHERGCI</sequence>
<gene>
    <name evidence="1" type="ORF">PghCCS26_31570</name>
</gene>
<organism evidence="1 2">
    <name type="scientific">Paenibacillus glycanilyticus</name>
    <dbReference type="NCBI Taxonomy" id="126569"/>
    <lineage>
        <taxon>Bacteria</taxon>
        <taxon>Bacillati</taxon>
        <taxon>Bacillota</taxon>
        <taxon>Bacilli</taxon>
        <taxon>Bacillales</taxon>
        <taxon>Paenibacillaceae</taxon>
        <taxon>Paenibacillus</taxon>
    </lineage>
</organism>
<name>A0ABQ6NMM2_9BACL</name>
<evidence type="ECO:0000313" key="2">
    <source>
        <dbReference type="Proteomes" id="UP001285921"/>
    </source>
</evidence>
<comment type="caution">
    <text evidence="1">The sequence shown here is derived from an EMBL/GenBank/DDBJ whole genome shotgun (WGS) entry which is preliminary data.</text>
</comment>
<accession>A0ABQ6NMM2</accession>
<reference evidence="1 2" key="1">
    <citation type="submission" date="2023-05" db="EMBL/GenBank/DDBJ databases">
        <title>Draft genome of Paenibacillus sp. CCS26.</title>
        <authorList>
            <person name="Akita H."/>
            <person name="Shinto Y."/>
            <person name="Kimura Z."/>
        </authorList>
    </citation>
    <scope>NUCLEOTIDE SEQUENCE [LARGE SCALE GENOMIC DNA]</scope>
    <source>
        <strain evidence="1 2">CCS26</strain>
    </source>
</reference>
<protein>
    <submittedName>
        <fullName evidence="1">Uncharacterized protein</fullName>
    </submittedName>
</protein>
<evidence type="ECO:0000313" key="1">
    <source>
        <dbReference type="EMBL" id="GMK46029.1"/>
    </source>
</evidence>
<proteinExistence type="predicted"/>